<dbReference type="GO" id="GO:0016740">
    <property type="term" value="F:transferase activity"/>
    <property type="evidence" value="ECO:0007669"/>
    <property type="project" value="UniProtKB-KW"/>
</dbReference>
<dbReference type="PANTHER" id="PTHR34382:SF9">
    <property type="entry name" value="PHOSPHOTRANSFERASE SYSTEM SUGAR-SPECIFIC EII COMPONENT"/>
    <property type="match status" value="1"/>
</dbReference>
<evidence type="ECO:0000256" key="4">
    <source>
        <dbReference type="ARBA" id="ARBA00022448"/>
    </source>
</evidence>
<reference evidence="19" key="1">
    <citation type="submission" date="2016-11" db="EMBL/GenBank/DDBJ databases">
        <authorList>
            <person name="Varghese N."/>
            <person name="Submissions S."/>
        </authorList>
    </citation>
    <scope>NUCLEOTIDE SEQUENCE [LARGE SCALE GENOMIC DNA]</scope>
    <source>
        <strain evidence="19">DSM 18802</strain>
    </source>
</reference>
<evidence type="ECO:0000256" key="17">
    <source>
        <dbReference type="PROSITE-ProRule" id="PRU00418"/>
    </source>
</evidence>
<comment type="subcellular location">
    <subcellularLocation>
        <location evidence="1">Cytoplasm</location>
    </subcellularLocation>
</comment>
<dbReference type="PIRSF" id="PIRSF000699">
    <property type="entry name" value="PTS_IILac_III"/>
    <property type="match status" value="1"/>
</dbReference>
<keyword evidence="11 16" id="KW-0460">Magnesium</keyword>
<keyword evidence="6" id="KW-0597">Phosphoprotein</keyword>
<accession>A0A1M7MDE5</accession>
<evidence type="ECO:0000256" key="11">
    <source>
        <dbReference type="ARBA" id="ARBA00022842"/>
    </source>
</evidence>
<dbReference type="STRING" id="447595.SAMN05660826_02261"/>
<dbReference type="SUPFAM" id="SSF46973">
    <property type="entry name" value="Enzyme IIa from lactose specific PTS, IIa-lac"/>
    <property type="match status" value="1"/>
</dbReference>
<evidence type="ECO:0000256" key="5">
    <source>
        <dbReference type="ARBA" id="ARBA00022490"/>
    </source>
</evidence>
<comment type="cofactor">
    <cofactor evidence="16">
        <name>Mg(2+)</name>
        <dbReference type="ChEBI" id="CHEBI:18420"/>
    </cofactor>
    <text evidence="16">Binds 1 Mg(2+) ion per trimer.</text>
</comment>
<organism evidence="18 19">
    <name type="scientific">Caldanaerovirga acetigignens</name>
    <dbReference type="NCBI Taxonomy" id="447595"/>
    <lineage>
        <taxon>Bacteria</taxon>
        <taxon>Bacillati</taxon>
        <taxon>Bacillota</taxon>
        <taxon>Clostridia</taxon>
        <taxon>Thermosediminibacterales</taxon>
        <taxon>Thermosediminibacteraceae</taxon>
        <taxon>Caldanaerovirga</taxon>
    </lineage>
</organism>
<feature type="modified residue" description="Phosphohistidine; by HPr" evidence="17">
    <location>
        <position position="76"/>
    </location>
</feature>
<proteinExistence type="predicted"/>
<evidence type="ECO:0000256" key="12">
    <source>
        <dbReference type="ARBA" id="ARBA00030293"/>
    </source>
</evidence>
<dbReference type="GO" id="GO:0009401">
    <property type="term" value="P:phosphoenolpyruvate-dependent sugar phosphotransferase system"/>
    <property type="evidence" value="ECO:0007669"/>
    <property type="project" value="UniProtKB-KW"/>
</dbReference>
<sequence length="108" mass="12285">MESHEKTAFEIIAAAGDSFSLLIEAMKWAREGDFEKAEFKVKEADEILIKAHRLQTEIIVSETRGEKLEFSALLVHAQDHLMNAMLAKPFVLEIINLYKRLAQERGGK</sequence>
<evidence type="ECO:0000256" key="6">
    <source>
        <dbReference type="ARBA" id="ARBA00022553"/>
    </source>
</evidence>
<evidence type="ECO:0000256" key="14">
    <source>
        <dbReference type="ARBA" id="ARBA00032708"/>
    </source>
</evidence>
<dbReference type="GO" id="GO:0005737">
    <property type="term" value="C:cytoplasm"/>
    <property type="evidence" value="ECO:0007669"/>
    <property type="project" value="UniProtKB-SubCell"/>
</dbReference>
<dbReference type="EMBL" id="FRCR01000020">
    <property type="protein sequence ID" value="SHM88813.1"/>
    <property type="molecule type" value="Genomic_DNA"/>
</dbReference>
<dbReference type="RefSeq" id="WP_073258503.1">
    <property type="nucleotide sequence ID" value="NZ_FRCR01000020.1"/>
</dbReference>
<keyword evidence="8" id="KW-0808">Transferase</keyword>
<dbReference type="PANTHER" id="PTHR34382">
    <property type="entry name" value="PTS SYSTEM N,N'-DIACETYLCHITOBIOSE-SPECIFIC EIIA COMPONENT"/>
    <property type="match status" value="1"/>
</dbReference>
<protein>
    <recommendedName>
        <fullName evidence="3">PTS system lactose-specific EIIA component</fullName>
    </recommendedName>
    <alternativeName>
        <fullName evidence="12">EIIA-Lac</fullName>
    </alternativeName>
    <alternativeName>
        <fullName evidence="14">EIII-Lac</fullName>
    </alternativeName>
    <alternativeName>
        <fullName evidence="13">Lactose-specific phosphotransferase enzyme IIA component</fullName>
    </alternativeName>
</protein>
<evidence type="ECO:0000256" key="10">
    <source>
        <dbReference type="ARBA" id="ARBA00022723"/>
    </source>
</evidence>
<dbReference type="OrthoDB" id="389577at2"/>
<evidence type="ECO:0000256" key="3">
    <source>
        <dbReference type="ARBA" id="ARBA00014322"/>
    </source>
</evidence>
<dbReference type="AlphaFoldDB" id="A0A1M7MDE5"/>
<dbReference type="Proteomes" id="UP000184375">
    <property type="component" value="Unassembled WGS sequence"/>
</dbReference>
<evidence type="ECO:0000256" key="15">
    <source>
        <dbReference type="PIRSR" id="PIRSR000699-1"/>
    </source>
</evidence>
<gene>
    <name evidence="18" type="ORF">SAMN05660826_02261</name>
</gene>
<dbReference type="PROSITE" id="PS51095">
    <property type="entry name" value="PTS_EIIA_TYPE_3"/>
    <property type="match status" value="1"/>
</dbReference>
<feature type="binding site" evidence="16">
    <location>
        <position position="79"/>
    </location>
    <ligand>
        <name>Mg(2+)</name>
        <dbReference type="ChEBI" id="CHEBI:18420"/>
        <note>ligand shared between all trimeric partners</note>
    </ligand>
</feature>
<keyword evidence="4" id="KW-0813">Transport</keyword>
<keyword evidence="5" id="KW-0963">Cytoplasm</keyword>
<evidence type="ECO:0000256" key="13">
    <source>
        <dbReference type="ARBA" id="ARBA00031467"/>
    </source>
</evidence>
<comment type="subunit">
    <text evidence="2">Homotrimer.</text>
</comment>
<dbReference type="Pfam" id="PF02255">
    <property type="entry name" value="PTS_IIA"/>
    <property type="match status" value="1"/>
</dbReference>
<evidence type="ECO:0000256" key="9">
    <source>
        <dbReference type="ARBA" id="ARBA00022683"/>
    </source>
</evidence>
<evidence type="ECO:0000256" key="8">
    <source>
        <dbReference type="ARBA" id="ARBA00022679"/>
    </source>
</evidence>
<evidence type="ECO:0000313" key="19">
    <source>
        <dbReference type="Proteomes" id="UP000184375"/>
    </source>
</evidence>
<dbReference type="GO" id="GO:0046872">
    <property type="term" value="F:metal ion binding"/>
    <property type="evidence" value="ECO:0007669"/>
    <property type="project" value="UniProtKB-KW"/>
</dbReference>
<keyword evidence="10 16" id="KW-0479">Metal-binding</keyword>
<feature type="active site" description="Tele-phosphohistidine intermediate" evidence="15">
    <location>
        <position position="76"/>
    </location>
</feature>
<dbReference type="InterPro" id="IPR036542">
    <property type="entry name" value="PTS_IIA_lac/cel_sf"/>
</dbReference>
<keyword evidence="7" id="KW-0762">Sugar transport</keyword>
<evidence type="ECO:0000256" key="2">
    <source>
        <dbReference type="ARBA" id="ARBA00011233"/>
    </source>
</evidence>
<evidence type="ECO:0000313" key="18">
    <source>
        <dbReference type="EMBL" id="SHM88813.1"/>
    </source>
</evidence>
<dbReference type="CDD" id="cd00215">
    <property type="entry name" value="PTS_IIA_lac"/>
    <property type="match status" value="1"/>
</dbReference>
<name>A0A1M7MDE5_9FIRM</name>
<dbReference type="InterPro" id="IPR003188">
    <property type="entry name" value="PTS_IIA_lac/cel"/>
</dbReference>
<evidence type="ECO:0000256" key="16">
    <source>
        <dbReference type="PIRSR" id="PIRSR000699-2"/>
    </source>
</evidence>
<keyword evidence="9" id="KW-0598">Phosphotransferase system</keyword>
<dbReference type="Gene3D" id="1.20.58.80">
    <property type="entry name" value="Phosphotransferase system, lactose/cellobiose-type IIA subunit"/>
    <property type="match status" value="1"/>
</dbReference>
<keyword evidence="19" id="KW-1185">Reference proteome</keyword>
<evidence type="ECO:0000256" key="1">
    <source>
        <dbReference type="ARBA" id="ARBA00004496"/>
    </source>
</evidence>
<evidence type="ECO:0000256" key="7">
    <source>
        <dbReference type="ARBA" id="ARBA00022597"/>
    </source>
</evidence>